<evidence type="ECO:0000256" key="3">
    <source>
        <dbReference type="SAM" id="MobiDB-lite"/>
    </source>
</evidence>
<gene>
    <name evidence="7" type="primary">LOC101861859</name>
</gene>
<dbReference type="SUPFAM" id="SSF82109">
    <property type="entry name" value="MIR domain"/>
    <property type="match status" value="1"/>
</dbReference>
<dbReference type="InterPro" id="IPR016093">
    <property type="entry name" value="MIR_motif"/>
</dbReference>
<dbReference type="GeneID" id="101861859"/>
<evidence type="ECO:0000259" key="5">
    <source>
        <dbReference type="PROSITE" id="PS50919"/>
    </source>
</evidence>
<sequence length="232" mass="25556">MAIAGQDVLTHSFLLFLIYSFIDSATPANFDYDFVTCGSALKIKNSAHNVRLHSHDVKYGSGSGQQSVTGVDSSDDHNSYWQVRAKTGATCSRGSPVKCGQSVRLTHVATKRNLHSHHFQSPLSHNLEVSAFGEAGEGDEGDNWVIVCSSKYWSRNDRVRIKHVTTEYFLHVSGDTYGRPIHGQREISAYPSANDLNYWQAAEGIYVKPTETKSGTAASSDDDEDGPLHDEF</sequence>
<evidence type="ECO:0000313" key="7">
    <source>
        <dbReference type="RefSeq" id="XP_005111764.1"/>
    </source>
</evidence>
<keyword evidence="6" id="KW-1185">Reference proteome</keyword>
<dbReference type="InterPro" id="IPR036300">
    <property type="entry name" value="MIR_dom_sf"/>
</dbReference>
<organism evidence="6 7">
    <name type="scientific">Aplysia californica</name>
    <name type="common">California sea hare</name>
    <dbReference type="NCBI Taxonomy" id="6500"/>
    <lineage>
        <taxon>Eukaryota</taxon>
        <taxon>Metazoa</taxon>
        <taxon>Spiralia</taxon>
        <taxon>Lophotrochozoa</taxon>
        <taxon>Mollusca</taxon>
        <taxon>Gastropoda</taxon>
        <taxon>Heterobranchia</taxon>
        <taxon>Euthyneura</taxon>
        <taxon>Tectipleura</taxon>
        <taxon>Aplysiida</taxon>
        <taxon>Aplysioidea</taxon>
        <taxon>Aplysiidae</taxon>
        <taxon>Aplysia</taxon>
    </lineage>
</organism>
<dbReference type="CDD" id="cd23293">
    <property type="entry name" value="beta-trefoil_MIR_SDF2_meta"/>
    <property type="match status" value="1"/>
</dbReference>
<name>A0ABM0K917_APLCA</name>
<dbReference type="PROSITE" id="PS50919">
    <property type="entry name" value="MIR"/>
    <property type="match status" value="3"/>
</dbReference>
<protein>
    <submittedName>
        <fullName evidence="7">Stromal cell-derived factor 2</fullName>
    </submittedName>
</protein>
<keyword evidence="1 4" id="KW-0732">Signal</keyword>
<accession>A0ABM0K917</accession>
<dbReference type="Gene3D" id="2.80.10.50">
    <property type="match status" value="1"/>
</dbReference>
<feature type="signal peptide" evidence="4">
    <location>
        <begin position="1"/>
        <end position="24"/>
    </location>
</feature>
<feature type="domain" description="MIR" evidence="5">
    <location>
        <begin position="32"/>
        <end position="86"/>
    </location>
</feature>
<feature type="domain" description="MIR" evidence="5">
    <location>
        <begin position="94"/>
        <end position="149"/>
    </location>
</feature>
<dbReference type="PANTHER" id="PTHR46809:SF2">
    <property type="entry name" value="GH21273P"/>
    <property type="match status" value="1"/>
</dbReference>
<dbReference type="SMART" id="SM00472">
    <property type="entry name" value="MIR"/>
    <property type="match status" value="3"/>
</dbReference>
<feature type="domain" description="MIR" evidence="5">
    <location>
        <begin position="150"/>
        <end position="204"/>
    </location>
</feature>
<reference evidence="7" key="1">
    <citation type="submission" date="2025-08" db="UniProtKB">
        <authorList>
            <consortium name="RefSeq"/>
        </authorList>
    </citation>
    <scope>IDENTIFICATION</scope>
</reference>
<dbReference type="PANTHER" id="PTHR46809">
    <property type="entry name" value="STROMAL CELL-DERIVED FACTOR 2-LIKE PROTEIN"/>
    <property type="match status" value="1"/>
</dbReference>
<evidence type="ECO:0000256" key="1">
    <source>
        <dbReference type="ARBA" id="ARBA00022729"/>
    </source>
</evidence>
<keyword evidence="2" id="KW-0677">Repeat</keyword>
<feature type="region of interest" description="Disordered" evidence="3">
    <location>
        <begin position="210"/>
        <end position="232"/>
    </location>
</feature>
<evidence type="ECO:0000313" key="6">
    <source>
        <dbReference type="Proteomes" id="UP000694888"/>
    </source>
</evidence>
<dbReference type="RefSeq" id="XP_005111764.1">
    <property type="nucleotide sequence ID" value="XM_005111707.3"/>
</dbReference>
<proteinExistence type="predicted"/>
<dbReference type="Proteomes" id="UP000694888">
    <property type="component" value="Unplaced"/>
</dbReference>
<evidence type="ECO:0000256" key="4">
    <source>
        <dbReference type="SAM" id="SignalP"/>
    </source>
</evidence>
<dbReference type="Pfam" id="PF02815">
    <property type="entry name" value="MIR"/>
    <property type="match status" value="1"/>
</dbReference>
<evidence type="ECO:0000256" key="2">
    <source>
        <dbReference type="ARBA" id="ARBA00022737"/>
    </source>
</evidence>
<feature type="chain" id="PRO_5045627561" evidence="4">
    <location>
        <begin position="25"/>
        <end position="232"/>
    </location>
</feature>